<dbReference type="GO" id="GO:0047444">
    <property type="term" value="F:N-acylneuraminate-9-phosphate synthase activity"/>
    <property type="evidence" value="ECO:0007669"/>
    <property type="project" value="TreeGrafter"/>
</dbReference>
<dbReference type="CDD" id="cd11615">
    <property type="entry name" value="SAF_NeuB_like"/>
    <property type="match status" value="1"/>
</dbReference>
<dbReference type="InterPro" id="IPR051690">
    <property type="entry name" value="PseI-like"/>
</dbReference>
<dbReference type="InterPro" id="IPR013785">
    <property type="entry name" value="Aldolase_TIM"/>
</dbReference>
<dbReference type="PANTHER" id="PTHR42966">
    <property type="entry name" value="N-ACETYLNEURAMINATE SYNTHASE"/>
    <property type="match status" value="1"/>
</dbReference>
<protein>
    <submittedName>
        <fullName evidence="2">N-acetylneuraminate synthase</fullName>
    </submittedName>
</protein>
<dbReference type="SMART" id="SM00858">
    <property type="entry name" value="SAF"/>
    <property type="match status" value="1"/>
</dbReference>
<organism evidence="2 3">
    <name type="scientific">Asticcacaulis benevestitus DSM 16100 = ATCC BAA-896</name>
    <dbReference type="NCBI Taxonomy" id="1121022"/>
    <lineage>
        <taxon>Bacteria</taxon>
        <taxon>Pseudomonadati</taxon>
        <taxon>Pseudomonadota</taxon>
        <taxon>Alphaproteobacteria</taxon>
        <taxon>Caulobacterales</taxon>
        <taxon>Caulobacteraceae</taxon>
        <taxon>Asticcacaulis</taxon>
    </lineage>
</organism>
<dbReference type="PROSITE" id="PS50844">
    <property type="entry name" value="AFP_LIKE"/>
    <property type="match status" value="1"/>
</dbReference>
<evidence type="ECO:0000313" key="2">
    <source>
        <dbReference type="EMBL" id="ESQ93441.1"/>
    </source>
</evidence>
<dbReference type="GO" id="GO:0016051">
    <property type="term" value="P:carbohydrate biosynthetic process"/>
    <property type="evidence" value="ECO:0007669"/>
    <property type="project" value="InterPro"/>
</dbReference>
<dbReference type="RefSeq" id="WP_018080491.1">
    <property type="nucleotide sequence ID" value="NZ_AQWM01000002.1"/>
</dbReference>
<feature type="domain" description="AFP-like" evidence="1">
    <location>
        <begin position="293"/>
        <end position="350"/>
    </location>
</feature>
<dbReference type="eggNOG" id="COG2089">
    <property type="taxonomic scope" value="Bacteria"/>
</dbReference>
<evidence type="ECO:0000259" key="1">
    <source>
        <dbReference type="PROSITE" id="PS50844"/>
    </source>
</evidence>
<dbReference type="STRING" id="1121022.GCA_000376105_00824"/>
<comment type="caution">
    <text evidence="2">The sequence shown here is derived from an EMBL/GenBank/DDBJ whole genome shotgun (WGS) entry which is preliminary data.</text>
</comment>
<evidence type="ECO:0000313" key="3">
    <source>
        <dbReference type="Proteomes" id="UP000017837"/>
    </source>
</evidence>
<sequence>MSLEVVIDGRKIGADHEPYIICELSGNHNGSLDRALKMIDAAAETGCDAIKLQTYTADTITLDSDRPEFYLHGGPWDGRSLYELYEEAHTPWDWHPALFERAKKHGVTMFSSPFDETAVDLLAGLEAPAYKIASFELVDLPLVAYVAQQGKPMIMSTGMANAREIDAAVQTARKFGTGEIILLHCVSEYPANIADANVRTVPDLGRKFGCVSGLSDHTFGTAASVASVAVGGCVIEKHFTLARADGGPDSGFSLEPAEFAALVRDCKDAWRALGRVHYETLGTEQGSKTFRRSLYVVKDVKAGEALTKDNIRSIRPGLGLPPSRLWDVVGKAASRDLMRGEPLADDMISL</sequence>
<keyword evidence="3" id="KW-1185">Reference proteome</keyword>
<dbReference type="InterPro" id="IPR013974">
    <property type="entry name" value="SAF"/>
</dbReference>
<dbReference type="OrthoDB" id="9781701at2"/>
<dbReference type="AlphaFoldDB" id="V4PYG6"/>
<dbReference type="Pfam" id="PF03102">
    <property type="entry name" value="NeuB"/>
    <property type="match status" value="1"/>
</dbReference>
<name>V4PYG6_9CAUL</name>
<dbReference type="Proteomes" id="UP000017837">
    <property type="component" value="Unassembled WGS sequence"/>
</dbReference>
<dbReference type="NCBIfam" id="TIGR03586">
    <property type="entry name" value="PseI"/>
    <property type="match status" value="1"/>
</dbReference>
<dbReference type="Pfam" id="PF08666">
    <property type="entry name" value="SAF"/>
    <property type="match status" value="1"/>
</dbReference>
<dbReference type="PATRIC" id="fig|1121022.4.peg.1180"/>
<dbReference type="InterPro" id="IPR013132">
    <property type="entry name" value="PseI/NeuA/B-like_N"/>
</dbReference>
<reference evidence="2 3" key="1">
    <citation type="journal article" date="2014" name="Nature">
        <title>Sequential evolution of bacterial morphology by co-option of a developmental regulator.</title>
        <authorList>
            <person name="Jiang C."/>
            <person name="Brown P.J."/>
            <person name="Ducret A."/>
            <person name="Brun Y.V."/>
        </authorList>
    </citation>
    <scope>NUCLEOTIDE SEQUENCE [LARGE SCALE GENOMIC DNA]</scope>
    <source>
        <strain evidence="2 3">DSM 16100</strain>
    </source>
</reference>
<dbReference type="InterPro" id="IPR020030">
    <property type="entry name" value="Pseudaminic_synth_PseI"/>
</dbReference>
<dbReference type="EMBL" id="AWGB01000008">
    <property type="protein sequence ID" value="ESQ93441.1"/>
    <property type="molecule type" value="Genomic_DNA"/>
</dbReference>
<gene>
    <name evidence="2" type="ORF">ABENE_05930</name>
</gene>
<dbReference type="InterPro" id="IPR057736">
    <property type="entry name" value="SAF_PseI/NeuA/NeuB"/>
</dbReference>
<dbReference type="InterPro" id="IPR006190">
    <property type="entry name" value="SAF_AFP_Neu5Ac"/>
</dbReference>
<dbReference type="SUPFAM" id="SSF51269">
    <property type="entry name" value="AFP III-like domain"/>
    <property type="match status" value="1"/>
</dbReference>
<dbReference type="InterPro" id="IPR036732">
    <property type="entry name" value="AFP_Neu5c_C_sf"/>
</dbReference>
<proteinExistence type="predicted"/>
<dbReference type="Gene3D" id="3.20.20.70">
    <property type="entry name" value="Aldolase class I"/>
    <property type="match status" value="1"/>
</dbReference>
<dbReference type="PANTHER" id="PTHR42966:SF2">
    <property type="entry name" value="PSEUDAMINIC ACID SYNTHASE"/>
    <property type="match status" value="1"/>
</dbReference>
<accession>V4PYG6</accession>
<dbReference type="SUPFAM" id="SSF51569">
    <property type="entry name" value="Aldolase"/>
    <property type="match status" value="1"/>
</dbReference>
<dbReference type="Gene3D" id="3.90.1210.10">
    <property type="entry name" value="Antifreeze-like/N-acetylneuraminic acid synthase C-terminal domain"/>
    <property type="match status" value="1"/>
</dbReference>